<organism evidence="1 2">
    <name type="scientific">Cajanus cajan</name>
    <name type="common">Pigeon pea</name>
    <name type="synonym">Cajanus indicus</name>
    <dbReference type="NCBI Taxonomy" id="3821"/>
    <lineage>
        <taxon>Eukaryota</taxon>
        <taxon>Viridiplantae</taxon>
        <taxon>Streptophyta</taxon>
        <taxon>Embryophyta</taxon>
        <taxon>Tracheophyta</taxon>
        <taxon>Spermatophyta</taxon>
        <taxon>Magnoliopsida</taxon>
        <taxon>eudicotyledons</taxon>
        <taxon>Gunneridae</taxon>
        <taxon>Pentapetalae</taxon>
        <taxon>rosids</taxon>
        <taxon>fabids</taxon>
        <taxon>Fabales</taxon>
        <taxon>Fabaceae</taxon>
        <taxon>Papilionoideae</taxon>
        <taxon>50 kb inversion clade</taxon>
        <taxon>NPAAA clade</taxon>
        <taxon>indigoferoid/millettioid clade</taxon>
        <taxon>Phaseoleae</taxon>
        <taxon>Cajanus</taxon>
    </lineage>
</organism>
<dbReference type="InterPro" id="IPR036691">
    <property type="entry name" value="Endo/exonu/phosph_ase_sf"/>
</dbReference>
<dbReference type="OMA" id="CGSITWE"/>
<name>A0A151SF62_CAJCA</name>
<accession>A0A151SF62</accession>
<gene>
    <name evidence="1" type="ORF">KK1_024602</name>
</gene>
<protein>
    <recommendedName>
        <fullName evidence="3">Endonuclease/exonuclease/phosphatase domain-containing protein</fullName>
    </recommendedName>
</protein>
<sequence>AGGIWCFWDSTRWALEVLHHSNQFVHFAVSCGSITWELTFVYANPHPQFRIGLWRELSRMAKNIQKPWCIIGDFNAVLKDSERKGGSSSACFQGDNAFKEFVLECHLLDKFKINNFKLSYQIIDINYELNLK</sequence>
<dbReference type="SUPFAM" id="SSF56219">
    <property type="entry name" value="DNase I-like"/>
    <property type="match status" value="1"/>
</dbReference>
<keyword evidence="2" id="KW-1185">Reference proteome</keyword>
<dbReference type="EMBL" id="KQ483413">
    <property type="protein sequence ID" value="KYP53464.1"/>
    <property type="molecule type" value="Genomic_DNA"/>
</dbReference>
<dbReference type="Gramene" id="C.cajan_24388.t">
    <property type="protein sequence ID" value="C.cajan_24388.t.cds1"/>
    <property type="gene ID" value="C.cajan_24388"/>
</dbReference>
<dbReference type="AlphaFoldDB" id="A0A151SF62"/>
<dbReference type="Gene3D" id="3.60.10.10">
    <property type="entry name" value="Endonuclease/exonuclease/phosphatase"/>
    <property type="match status" value="1"/>
</dbReference>
<dbReference type="PANTHER" id="PTHR35218:SF9">
    <property type="entry name" value="ENDONUCLEASE_EXONUCLEASE_PHOSPHATASE DOMAIN-CONTAINING PROTEIN"/>
    <property type="match status" value="1"/>
</dbReference>
<evidence type="ECO:0008006" key="3">
    <source>
        <dbReference type="Google" id="ProtNLM"/>
    </source>
</evidence>
<evidence type="ECO:0000313" key="2">
    <source>
        <dbReference type="Proteomes" id="UP000075243"/>
    </source>
</evidence>
<feature type="non-terminal residue" evidence="1">
    <location>
        <position position="1"/>
    </location>
</feature>
<dbReference type="Proteomes" id="UP000075243">
    <property type="component" value="Unassembled WGS sequence"/>
</dbReference>
<proteinExistence type="predicted"/>
<reference evidence="1" key="1">
    <citation type="journal article" date="2012" name="Nat. Biotechnol.">
        <title>Draft genome sequence of pigeonpea (Cajanus cajan), an orphan legume crop of resource-poor farmers.</title>
        <authorList>
            <person name="Varshney R.K."/>
            <person name="Chen W."/>
            <person name="Li Y."/>
            <person name="Bharti A.K."/>
            <person name="Saxena R.K."/>
            <person name="Schlueter J.A."/>
            <person name="Donoghue M.T."/>
            <person name="Azam S."/>
            <person name="Fan G."/>
            <person name="Whaley A.M."/>
            <person name="Farmer A.D."/>
            <person name="Sheridan J."/>
            <person name="Iwata A."/>
            <person name="Tuteja R."/>
            <person name="Penmetsa R.V."/>
            <person name="Wu W."/>
            <person name="Upadhyaya H.D."/>
            <person name="Yang S.P."/>
            <person name="Shah T."/>
            <person name="Saxena K.B."/>
            <person name="Michael T."/>
            <person name="McCombie W.R."/>
            <person name="Yang B."/>
            <person name="Zhang G."/>
            <person name="Yang H."/>
            <person name="Wang J."/>
            <person name="Spillane C."/>
            <person name="Cook D.R."/>
            <person name="May G.D."/>
            <person name="Xu X."/>
            <person name="Jackson S.A."/>
        </authorList>
    </citation>
    <scope>NUCLEOTIDE SEQUENCE [LARGE SCALE GENOMIC DNA]</scope>
</reference>
<dbReference type="PANTHER" id="PTHR35218">
    <property type="entry name" value="RNASE H DOMAIN-CONTAINING PROTEIN"/>
    <property type="match status" value="1"/>
</dbReference>
<evidence type="ECO:0000313" key="1">
    <source>
        <dbReference type="EMBL" id="KYP53464.1"/>
    </source>
</evidence>